<feature type="region of interest" description="Disordered" evidence="1">
    <location>
        <begin position="46"/>
        <end position="77"/>
    </location>
</feature>
<name>A0A2S4PJB1_9PEZI</name>
<feature type="compositionally biased region" description="Polar residues" evidence="1">
    <location>
        <begin position="62"/>
        <end position="75"/>
    </location>
</feature>
<dbReference type="EMBL" id="PEDP01004434">
    <property type="protein sequence ID" value="POS82077.1"/>
    <property type="molecule type" value="Genomic_DNA"/>
</dbReference>
<evidence type="ECO:0000256" key="1">
    <source>
        <dbReference type="SAM" id="MobiDB-lite"/>
    </source>
</evidence>
<protein>
    <recommendedName>
        <fullName evidence="4">Stc1 domain-containing protein</fullName>
    </recommendedName>
</protein>
<comment type="caution">
    <text evidence="2">The sequence shown here is derived from an EMBL/GenBank/DDBJ whole genome shotgun (WGS) entry which is preliminary data.</text>
</comment>
<feature type="non-terminal residue" evidence="2">
    <location>
        <position position="183"/>
    </location>
</feature>
<dbReference type="Proteomes" id="UP000237438">
    <property type="component" value="Unassembled WGS sequence"/>
</dbReference>
<dbReference type="OrthoDB" id="3613066at2759"/>
<evidence type="ECO:0000313" key="3">
    <source>
        <dbReference type="Proteomes" id="UP000237438"/>
    </source>
</evidence>
<keyword evidence="3" id="KW-1185">Reference proteome</keyword>
<organism evidence="2 3">
    <name type="scientific">Erysiphe pulchra</name>
    <dbReference type="NCBI Taxonomy" id="225359"/>
    <lineage>
        <taxon>Eukaryota</taxon>
        <taxon>Fungi</taxon>
        <taxon>Dikarya</taxon>
        <taxon>Ascomycota</taxon>
        <taxon>Pezizomycotina</taxon>
        <taxon>Leotiomycetes</taxon>
        <taxon>Erysiphales</taxon>
        <taxon>Erysiphaceae</taxon>
        <taxon>Erysiphe</taxon>
    </lineage>
</organism>
<accession>A0A2S4PJB1</accession>
<proteinExistence type="predicted"/>
<gene>
    <name evidence="2" type="ORF">EPUL_006346</name>
</gene>
<reference evidence="2 3" key="1">
    <citation type="submission" date="2017-10" db="EMBL/GenBank/DDBJ databases">
        <title>Development of genomic resources for the powdery mildew, Erysiphe pulchra.</title>
        <authorList>
            <person name="Wadl P.A."/>
            <person name="Mack B.M."/>
            <person name="Moore G."/>
            <person name="Beltz S.B."/>
        </authorList>
    </citation>
    <scope>NUCLEOTIDE SEQUENCE [LARGE SCALE GENOMIC DNA]</scope>
    <source>
        <strain evidence="2">Cflorida</strain>
    </source>
</reference>
<dbReference type="AlphaFoldDB" id="A0A2S4PJB1"/>
<sequence length="183" mass="20677">MSSNLLTNKCSTCHTSLPLTSFVRNQQNNTYFKTCITCRTKRNVRRQNLRRQHSPAPRPPVTSINDTGHTGNENFADNIDPQIIDIDMELETNRRVNDITNLSNNPNDLATDTVLIFCNVCKKNCASTLFTGRIQGKVYKSCSDCRLRGSNRRHLQALQAPPQNGPHLPSGIKYNDLDEIFTN</sequence>
<evidence type="ECO:0000313" key="2">
    <source>
        <dbReference type="EMBL" id="POS82077.1"/>
    </source>
</evidence>
<evidence type="ECO:0008006" key="4">
    <source>
        <dbReference type="Google" id="ProtNLM"/>
    </source>
</evidence>